<reference evidence="1" key="1">
    <citation type="submission" date="2020-12" db="EMBL/GenBank/DDBJ databases">
        <title>Vagococcus allomyrinae sp. nov. and Enterococcus lavae sp. nov., isolated from the larvae of Allomyrina dichotoma.</title>
        <authorList>
            <person name="Lee S.D."/>
        </authorList>
    </citation>
    <scope>NUCLEOTIDE SEQUENCE</scope>
    <source>
        <strain evidence="1">BWB3-3</strain>
    </source>
</reference>
<dbReference type="EMBL" id="JAEEGA010000009">
    <property type="protein sequence ID" value="MBP1042169.1"/>
    <property type="molecule type" value="Genomic_DNA"/>
</dbReference>
<dbReference type="InterPro" id="IPR031709">
    <property type="entry name" value="PutAbiC"/>
</dbReference>
<dbReference type="Proteomes" id="UP000674938">
    <property type="component" value="Unassembled WGS sequence"/>
</dbReference>
<name>A0A940P5V3_9ENTE</name>
<sequence>MGVTLAQELSEFVQAEDLPILAETAMDQHALAEMKRQIRENLNQNQSEIEAWLENQKQVLAPYFNSFQTIITLLNQRREGEQLAGTEYHRYISVLRSQLSEDEMYLIFIYSLFSLKGVETGIDLSYTSFFGDEGEIKDSVYVNLPAVMKDIAITHFVAHSDELVSYAHRQEMREAYQESRSRQQNYLKRTSF</sequence>
<protein>
    <submittedName>
        <fullName evidence="1">Uncharacterized protein</fullName>
    </submittedName>
</protein>
<accession>A0A940P5V3</accession>
<comment type="caution">
    <text evidence="1">The sequence shown here is derived from an EMBL/GenBank/DDBJ whole genome shotgun (WGS) entry which is preliminary data.</text>
</comment>
<gene>
    <name evidence="1" type="ORF">I6N95_14205</name>
</gene>
<dbReference type="AlphaFoldDB" id="A0A940P5V3"/>
<evidence type="ECO:0000313" key="2">
    <source>
        <dbReference type="Proteomes" id="UP000674938"/>
    </source>
</evidence>
<evidence type="ECO:0000313" key="1">
    <source>
        <dbReference type="EMBL" id="MBP1042169.1"/>
    </source>
</evidence>
<dbReference type="RefSeq" id="WP_209529118.1">
    <property type="nucleotide sequence ID" value="NZ_JAEEGA010000009.1"/>
</dbReference>
<organism evidence="1 2">
    <name type="scientific">Vagococcus allomyrinae</name>
    <dbReference type="NCBI Taxonomy" id="2794353"/>
    <lineage>
        <taxon>Bacteria</taxon>
        <taxon>Bacillati</taxon>
        <taxon>Bacillota</taxon>
        <taxon>Bacilli</taxon>
        <taxon>Lactobacillales</taxon>
        <taxon>Enterococcaceae</taxon>
        <taxon>Vagococcus</taxon>
    </lineage>
</organism>
<dbReference type="Pfam" id="PF16872">
    <property type="entry name" value="putAbiC"/>
    <property type="match status" value="1"/>
</dbReference>
<proteinExistence type="predicted"/>
<keyword evidence="2" id="KW-1185">Reference proteome</keyword>